<evidence type="ECO:0000313" key="2">
    <source>
        <dbReference type="Proteomes" id="UP001190465"/>
    </source>
</evidence>
<dbReference type="Pfam" id="PF10824">
    <property type="entry name" value="T7SS_ESX_EspC"/>
    <property type="match status" value="1"/>
</dbReference>
<protein>
    <submittedName>
        <fullName evidence="1">Type VII secretion target</fullName>
    </submittedName>
</protein>
<organism evidence="1 2">
    <name type="scientific">[Mycobacterium] burgundiense</name>
    <dbReference type="NCBI Taxonomy" id="3064286"/>
    <lineage>
        <taxon>Bacteria</taxon>
        <taxon>Bacillati</taxon>
        <taxon>Actinomycetota</taxon>
        <taxon>Actinomycetes</taxon>
        <taxon>Mycobacteriales</taxon>
        <taxon>Mycobacteriaceae</taxon>
        <taxon>Mycolicibacterium</taxon>
    </lineage>
</organism>
<sequence>MEINVDLENLRAAATHHAQAAEQLRVVPQNHPGIQESLDSLGPIFAELREAGRALLEQRRACYEQQADDHVDMARFLEHAAASWEAHERDAAAQIQAVREDR</sequence>
<reference evidence="1 2" key="1">
    <citation type="submission" date="2023-08" db="EMBL/GenBank/DDBJ databases">
        <authorList>
            <person name="Folkvardsen B D."/>
            <person name="Norman A."/>
        </authorList>
    </citation>
    <scope>NUCLEOTIDE SEQUENCE [LARGE SCALE GENOMIC DNA]</scope>
    <source>
        <strain evidence="1 2">Mu0053</strain>
    </source>
</reference>
<name>A0ABM9L869_9MYCO</name>
<dbReference type="RefSeq" id="WP_308480443.1">
    <property type="nucleotide sequence ID" value="NZ_OY726397.1"/>
</dbReference>
<dbReference type="EMBL" id="OY726397">
    <property type="protein sequence ID" value="CAJ1494473.1"/>
    <property type="molecule type" value="Genomic_DNA"/>
</dbReference>
<dbReference type="Proteomes" id="UP001190465">
    <property type="component" value="Chromosome"/>
</dbReference>
<dbReference type="InterPro" id="IPR022536">
    <property type="entry name" value="EspC"/>
</dbReference>
<evidence type="ECO:0000313" key="1">
    <source>
        <dbReference type="EMBL" id="CAJ1494473.1"/>
    </source>
</evidence>
<proteinExistence type="predicted"/>
<gene>
    <name evidence="1" type="ORF">MU0053_000054</name>
</gene>
<accession>A0ABM9L869</accession>
<keyword evidence="2" id="KW-1185">Reference proteome</keyword>